<evidence type="ECO:0000313" key="3">
    <source>
        <dbReference type="Proteomes" id="UP001497623"/>
    </source>
</evidence>
<gene>
    <name evidence="2" type="ORF">MNOR_LOCUS36513</name>
</gene>
<dbReference type="EMBL" id="CAXKWB010067161">
    <property type="protein sequence ID" value="CAL4190642.1"/>
    <property type="molecule type" value="Genomic_DNA"/>
</dbReference>
<proteinExistence type="predicted"/>
<feature type="transmembrane region" description="Helical" evidence="1">
    <location>
        <begin position="20"/>
        <end position="38"/>
    </location>
</feature>
<name>A0AAV2SGM3_MEGNR</name>
<evidence type="ECO:0000313" key="2">
    <source>
        <dbReference type="EMBL" id="CAL4190642.1"/>
    </source>
</evidence>
<reference evidence="2 3" key="1">
    <citation type="submission" date="2024-05" db="EMBL/GenBank/DDBJ databases">
        <authorList>
            <person name="Wallberg A."/>
        </authorList>
    </citation>
    <scope>NUCLEOTIDE SEQUENCE [LARGE SCALE GENOMIC DNA]</scope>
</reference>
<accession>A0AAV2SGM3</accession>
<dbReference type="Proteomes" id="UP001497623">
    <property type="component" value="Unassembled WGS sequence"/>
</dbReference>
<sequence>MLHNDFSCDHRPNLSQNHTMMMMMMIMMKVTIIIIKNYNKDDDNESAFAKFSSIYSPEQPRTLLAFERLERFERQRDHLKFTYTLLPTAKMQNSYQIHNYKQKNFIGMFLNNQPKS</sequence>
<keyword evidence="1" id="KW-0472">Membrane</keyword>
<dbReference type="AlphaFoldDB" id="A0AAV2SGM3"/>
<keyword evidence="1" id="KW-1133">Transmembrane helix</keyword>
<protein>
    <submittedName>
        <fullName evidence="2">Uncharacterized protein</fullName>
    </submittedName>
</protein>
<keyword evidence="3" id="KW-1185">Reference proteome</keyword>
<organism evidence="2 3">
    <name type="scientific">Meganyctiphanes norvegica</name>
    <name type="common">Northern krill</name>
    <name type="synonym">Thysanopoda norvegica</name>
    <dbReference type="NCBI Taxonomy" id="48144"/>
    <lineage>
        <taxon>Eukaryota</taxon>
        <taxon>Metazoa</taxon>
        <taxon>Ecdysozoa</taxon>
        <taxon>Arthropoda</taxon>
        <taxon>Crustacea</taxon>
        <taxon>Multicrustacea</taxon>
        <taxon>Malacostraca</taxon>
        <taxon>Eumalacostraca</taxon>
        <taxon>Eucarida</taxon>
        <taxon>Euphausiacea</taxon>
        <taxon>Euphausiidae</taxon>
        <taxon>Meganyctiphanes</taxon>
    </lineage>
</organism>
<comment type="caution">
    <text evidence="2">The sequence shown here is derived from an EMBL/GenBank/DDBJ whole genome shotgun (WGS) entry which is preliminary data.</text>
</comment>
<keyword evidence="1" id="KW-0812">Transmembrane</keyword>
<evidence type="ECO:0000256" key="1">
    <source>
        <dbReference type="SAM" id="Phobius"/>
    </source>
</evidence>